<keyword evidence="2" id="KW-0808">Transferase</keyword>
<evidence type="ECO:0000313" key="3">
    <source>
        <dbReference type="Proteomes" id="UP000467124"/>
    </source>
</evidence>
<proteinExistence type="predicted"/>
<dbReference type="AlphaFoldDB" id="A0A7K2IWH6"/>
<name>A0A7K2IWH6_9ACTN</name>
<dbReference type="GO" id="GO:0008168">
    <property type="term" value="F:methyltransferase activity"/>
    <property type="evidence" value="ECO:0007669"/>
    <property type="project" value="UniProtKB-KW"/>
</dbReference>
<dbReference type="Proteomes" id="UP000467124">
    <property type="component" value="Unassembled WGS sequence"/>
</dbReference>
<organism evidence="2 3">
    <name type="scientific">Nocardiopsis alba</name>
    <dbReference type="NCBI Taxonomy" id="53437"/>
    <lineage>
        <taxon>Bacteria</taxon>
        <taxon>Bacillati</taxon>
        <taxon>Actinomycetota</taxon>
        <taxon>Actinomycetes</taxon>
        <taxon>Streptosporangiales</taxon>
        <taxon>Nocardiopsidaceae</taxon>
        <taxon>Nocardiopsis</taxon>
    </lineage>
</organism>
<dbReference type="EMBL" id="WWHY01000001">
    <property type="protein sequence ID" value="MYR34332.1"/>
    <property type="molecule type" value="Genomic_DNA"/>
</dbReference>
<dbReference type="Gene3D" id="3.40.50.150">
    <property type="entry name" value="Vaccinia Virus protein VP39"/>
    <property type="match status" value="1"/>
</dbReference>
<protein>
    <submittedName>
        <fullName evidence="2">Methyltransferase domain-containing protein</fullName>
    </submittedName>
</protein>
<sequence>MRSRLETTVPLQHQVRFLRSALASMRDTGAVLPSGRPLAYELARFLRGRATGRPVRVLEVGAGNGAVTRVLFAHLRPGDHLDAVEVNKEYVEDLTETLAEATDGSPGTGYTIHTADIRDLAPEAPYDLIVSGLPFANFTHEETRDILDFYMEHIAPRGHMSLYGYLFTRELKAVTASRASYTRQRLSQRLVDRFVRDHLVVSKRVWRNVPPAWVHHLRREVG</sequence>
<gene>
    <name evidence="2" type="ORF">GTW20_19290</name>
</gene>
<dbReference type="RefSeq" id="WP_161111500.1">
    <property type="nucleotide sequence ID" value="NZ_WWHY01000001.1"/>
</dbReference>
<accession>A0A7K2IWH6</accession>
<evidence type="ECO:0000313" key="2">
    <source>
        <dbReference type="EMBL" id="MYR34332.1"/>
    </source>
</evidence>
<evidence type="ECO:0000259" key="1">
    <source>
        <dbReference type="Pfam" id="PF08242"/>
    </source>
</evidence>
<dbReference type="Pfam" id="PF08242">
    <property type="entry name" value="Methyltransf_12"/>
    <property type="match status" value="1"/>
</dbReference>
<dbReference type="GO" id="GO:0032259">
    <property type="term" value="P:methylation"/>
    <property type="evidence" value="ECO:0007669"/>
    <property type="project" value="UniProtKB-KW"/>
</dbReference>
<dbReference type="InterPro" id="IPR013217">
    <property type="entry name" value="Methyltransf_12"/>
</dbReference>
<dbReference type="CDD" id="cd02440">
    <property type="entry name" value="AdoMet_MTases"/>
    <property type="match status" value="1"/>
</dbReference>
<dbReference type="SUPFAM" id="SSF53335">
    <property type="entry name" value="S-adenosyl-L-methionine-dependent methyltransferases"/>
    <property type="match status" value="1"/>
</dbReference>
<comment type="caution">
    <text evidence="2">The sequence shown here is derived from an EMBL/GenBank/DDBJ whole genome shotgun (WGS) entry which is preliminary data.</text>
</comment>
<reference evidence="2 3" key="1">
    <citation type="journal article" date="2019" name="Nat. Commun.">
        <title>The antimicrobial potential of Streptomyces from insect microbiomes.</title>
        <authorList>
            <person name="Chevrette M.G."/>
            <person name="Carlson C.M."/>
            <person name="Ortega H.E."/>
            <person name="Thomas C."/>
            <person name="Ananiev G.E."/>
            <person name="Barns K.J."/>
            <person name="Book A.J."/>
            <person name="Cagnazzo J."/>
            <person name="Carlos C."/>
            <person name="Flanigan W."/>
            <person name="Grubbs K.J."/>
            <person name="Horn H.A."/>
            <person name="Hoffmann F.M."/>
            <person name="Klassen J.L."/>
            <person name="Knack J.J."/>
            <person name="Lewin G.R."/>
            <person name="McDonald B.R."/>
            <person name="Muller L."/>
            <person name="Melo W.G.P."/>
            <person name="Pinto-Tomas A.A."/>
            <person name="Schmitz A."/>
            <person name="Wendt-Pienkowski E."/>
            <person name="Wildman S."/>
            <person name="Zhao M."/>
            <person name="Zhang F."/>
            <person name="Bugni T.S."/>
            <person name="Andes D.R."/>
            <person name="Pupo M.T."/>
            <person name="Currie C.R."/>
        </authorList>
    </citation>
    <scope>NUCLEOTIDE SEQUENCE [LARGE SCALE GENOMIC DNA]</scope>
    <source>
        <strain evidence="2 3">SID5840</strain>
    </source>
</reference>
<keyword evidence="2" id="KW-0489">Methyltransferase</keyword>
<feature type="domain" description="Methyltransferase type 12" evidence="1">
    <location>
        <begin position="58"/>
        <end position="159"/>
    </location>
</feature>
<dbReference type="InterPro" id="IPR029063">
    <property type="entry name" value="SAM-dependent_MTases_sf"/>
</dbReference>